<evidence type="ECO:0000256" key="3">
    <source>
        <dbReference type="ARBA" id="ARBA00022821"/>
    </source>
</evidence>
<dbReference type="InterPro" id="IPR002182">
    <property type="entry name" value="NB-ARC"/>
</dbReference>
<dbReference type="InterPro" id="IPR035897">
    <property type="entry name" value="Toll_tir_struct_dom_sf"/>
</dbReference>
<feature type="region of interest" description="Disordered" evidence="4">
    <location>
        <begin position="807"/>
        <end position="851"/>
    </location>
</feature>
<organism evidence="7 8">
    <name type="scientific">Rhododendron simsii</name>
    <name type="common">Sims's rhododendron</name>
    <dbReference type="NCBI Taxonomy" id="118357"/>
    <lineage>
        <taxon>Eukaryota</taxon>
        <taxon>Viridiplantae</taxon>
        <taxon>Streptophyta</taxon>
        <taxon>Embryophyta</taxon>
        <taxon>Tracheophyta</taxon>
        <taxon>Spermatophyta</taxon>
        <taxon>Magnoliopsida</taxon>
        <taxon>eudicotyledons</taxon>
        <taxon>Gunneridae</taxon>
        <taxon>Pentapetalae</taxon>
        <taxon>asterids</taxon>
        <taxon>Ericales</taxon>
        <taxon>Ericaceae</taxon>
        <taxon>Ericoideae</taxon>
        <taxon>Rhodoreae</taxon>
        <taxon>Rhododendron</taxon>
    </lineage>
</organism>
<sequence length="2375" mass="266804">MEVIPESLSLDIFQMTPNITSVITYLMGLWRGYFYSGAKKEGEVTLRTEPFQKMVCLRLLQLSNVRLEGNFKCIPPELKWLQWRKCPLKNLPSDFCPQQLTVLDLSDSKIENVWGLRWWSWYKNKVAENLMVINLHGCYNLTAVPDLSRHHALEKLILERCTSLTTIHKSLGDATTLRHLNLKDCSNLVEFPNDVSGLKHLETLILSGCSKLKELPQKMECLNSLRKLLVDNTAIEQLPESIFRLTKLEVLSLNDCQSLKQLPLCIGHLGSLRDLSLNGSALEELPDSIGFLVNLETLSLMWCKSLTVIPASVVNLKMLAKFWLNGSSLMELPVSIGSLSYLKELSVGNCSTLTKLPVSIGGLASLVELQLDGTSIIDLPDEVDGLKSLEKLEMRNCESLGSLPDSIGHLVTLTRLIIENASIVELPESIGMLENLTMLRLNKCVKLCRLPSSIGNLKFLHHLHIEETSVTELPESFGMLSRLMILKMGKKPYREVSEDAETTEIANKPIVLPSSFSNLSLLEEFHARAWKISGKIPDDFEKLSCLETLNLGYNDFHSLPCSLRGLSILKRLFLPHCENLRFLPPLPSSLLELNAESCTALETLSDLSNLENLHYLNLANCVKLNGIPGLECLKSLRRLYMSGCSSCSSVAMGKLDKLALKNMRNLSVPGSEIPDWFTPEVICYSKPKNRVIKAVIVCVVVSINHQIPDDLRDQSPVVAGIEIKILRKNKAEPVFTTRPLLSGVPKDDEDYFYLCRYPDCHPLVSLLQEGDKIQVARQNPPVVEGVQLKKCGIHLVFENDDDYDGDEKWLPEGQQSASQKLATFVGSSEEGSRIRDSVSENDGEPEGRKQSQGLLSSIHRKYLLLLFVALPSTFLLLSFRFRNASSSAGPQLCVRSKALVEQLQMRTHHFASNPQIINLIDNSKWSRPVYARVQFTVGGSKKKMAENNDASPPAPENRLRWDVFLSFRGEDTRHGFTDRLYEALLAEEVRAFRDNEGMSKGDEIASSLIDAIHDSAAAIAVISPSYASSRWCLEELATICECRRLLLPVFFNVDPSHVRRQKGPFEEDFRSLESRFEEKEVVRWRDAMGKAGGISGWVYQNREEPGLIQLLVRKILAELSNTPMGVASYAVGLDYPIEELLRLLDVKSNGIRILGLHGMGGVGKTTLAKAAYNKLVSHFEHRSFISNVREMMQQNGLISLQNKLLGDLSSGTASNVDDANAGKFVIERMLYEKRVLIVLDDVDDRSSLGALVAKREWFYEGSRIIITTRDKDVLIALHVNEMYEVRELGSSDSEDLFRYHALRTKKASETFLSLSRQIGSLTGGLPLALEVFGSFLFDKRRVEEWEDALQKLKQIRPRDLQEILRISFDGLDEEEKCIFLDIACLFVNLEMRRDEAIDIVKGCGFRAEIAINVLVARSLVKIMQDKSFWMHDQIRDMGRQIVRHESLSDPGMRSRLWDHAEILTVFKDRMGTRCNQGIILNFEKNHMEVIPESLSLDIFQMTPNITSVITYLMGLWRECFYSGAKKEGEVTLRTEPFQKMVCLRLLQLSNVRLEGNFKCIPPELKWLQWRKCPLKYLPSDFCPQQLTVLDLSDSKIENVWGLRWWSWYKNKVAENLMVMNLHGCYNLTAVPDLSRHHALEKLILERCTSLTTIHKSLGDATTLRHLNLRGCSNLVEFPNDVSGLKHLETLILSGCSKLKELPQKMDCLNSLRKLLVDNTAIEQLPESIFRLTKLEVLSLNDCQSLKRLPLCIGRLGSLRDLSLNGSALEELPDSIGFLVNLETLSLMWCKSLTVIPASVVNLKMLAKFWLNGSSLMELPVSTGSLSYLKELSVGNCSTLTKLPVSIGGLASLVELQLDGTSITDLPDEVDGLKSLEKLEMENCESLGSLPDSIGHLVTLTRLIIENASIVELPESIGMLENLTMLRLNKCVKLCRLPSSIGNLKFLHHLHIEETSVTELPESFGMLSRLMILKMGKKPYREVSEDAETTEIANKPIVLPSSFSNLSLLEEFHARAWKISGKIPDDFEKLSCLETLNLGYNDFHSLPCSLRGLSILKRLFLPHCENLRFLPPLPSSLLELNAESCTALETLSDLSNLENLHYLNLANCVKLNGIPGLECLKSLRRLYMSGCSSCSSVAMGKLDKLALKNMRNLSVPGSEIPDWFTPEVICYSKPKNRVIKAVIVCVVVSINHQIPDDLRDQSPVVAGIEIKILRKNKAEPVFTTRPLLSGVPKDDEDYFYLCRYPDCHPLVSLLQEGDKIQVARQNPPVVEGVQLKKCGIHLVFENDDDYDGDEKWLPEGQQSASQKLATFVGSSEEGSRIRDSVSENDGEPEGRKQSQGLLSSIHRKYLLLLFVALPSTFLLLSFRFRNASSSAG</sequence>
<dbReference type="SUPFAM" id="SSF52200">
    <property type="entry name" value="Toll/Interleukin receptor TIR domain"/>
    <property type="match status" value="1"/>
</dbReference>
<keyword evidence="2" id="KW-0677">Repeat</keyword>
<evidence type="ECO:0000313" key="8">
    <source>
        <dbReference type="Proteomes" id="UP000626092"/>
    </source>
</evidence>
<evidence type="ECO:0000256" key="1">
    <source>
        <dbReference type="ARBA" id="ARBA00022614"/>
    </source>
</evidence>
<dbReference type="InterPro" id="IPR044974">
    <property type="entry name" value="Disease_R_plants"/>
</dbReference>
<dbReference type="SUPFAM" id="SSF52540">
    <property type="entry name" value="P-loop containing nucleoside triphosphate hydrolases"/>
    <property type="match status" value="1"/>
</dbReference>
<reference evidence="7" key="1">
    <citation type="submission" date="2019-11" db="EMBL/GenBank/DDBJ databases">
        <authorList>
            <person name="Liu Y."/>
            <person name="Hou J."/>
            <person name="Li T.-Q."/>
            <person name="Guan C.-H."/>
            <person name="Wu X."/>
            <person name="Wu H.-Z."/>
            <person name="Ling F."/>
            <person name="Zhang R."/>
            <person name="Shi X.-G."/>
            <person name="Ren J.-P."/>
            <person name="Chen E.-F."/>
            <person name="Sun J.-M."/>
        </authorList>
    </citation>
    <scope>NUCLEOTIDE SEQUENCE</scope>
    <source>
        <strain evidence="7">Adult_tree_wgs_1</strain>
        <tissue evidence="7">Leaves</tissue>
    </source>
</reference>
<dbReference type="Pfam" id="PF01582">
    <property type="entry name" value="TIR"/>
    <property type="match status" value="1"/>
</dbReference>
<accession>A0A834G453</accession>
<dbReference type="Proteomes" id="UP000626092">
    <property type="component" value="Unassembled WGS sequence"/>
</dbReference>
<dbReference type="InterPro" id="IPR027417">
    <property type="entry name" value="P-loop_NTPase"/>
</dbReference>
<dbReference type="InterPro" id="IPR058192">
    <property type="entry name" value="WHD_ROQ1-like"/>
</dbReference>
<evidence type="ECO:0000256" key="4">
    <source>
        <dbReference type="SAM" id="MobiDB-lite"/>
    </source>
</evidence>
<dbReference type="InterPro" id="IPR042197">
    <property type="entry name" value="Apaf_helical"/>
</dbReference>
<dbReference type="InterPro" id="IPR000157">
    <property type="entry name" value="TIR_dom"/>
</dbReference>
<dbReference type="OrthoDB" id="2018313at2759"/>
<keyword evidence="3" id="KW-0611">Plant defense</keyword>
<dbReference type="Pfam" id="PF23598">
    <property type="entry name" value="LRR_14"/>
    <property type="match status" value="2"/>
</dbReference>
<dbReference type="Gene3D" id="1.10.8.430">
    <property type="entry name" value="Helical domain of apoptotic protease-activating factors"/>
    <property type="match status" value="1"/>
</dbReference>
<dbReference type="SUPFAM" id="SSF52058">
    <property type="entry name" value="L domain-like"/>
    <property type="match status" value="4"/>
</dbReference>
<dbReference type="SMART" id="SM00369">
    <property type="entry name" value="LRR_TYP"/>
    <property type="match status" value="12"/>
</dbReference>
<dbReference type="InterPro" id="IPR032675">
    <property type="entry name" value="LRR_dom_sf"/>
</dbReference>
<keyword evidence="5" id="KW-0812">Transmembrane</keyword>
<proteinExistence type="predicted"/>
<dbReference type="InterPro" id="IPR055414">
    <property type="entry name" value="LRR_R13L4/SHOC2-like"/>
</dbReference>
<keyword evidence="5" id="KW-0472">Membrane</keyword>
<dbReference type="GO" id="GO:0043531">
    <property type="term" value="F:ADP binding"/>
    <property type="evidence" value="ECO:0007669"/>
    <property type="project" value="InterPro"/>
</dbReference>
<evidence type="ECO:0000256" key="2">
    <source>
        <dbReference type="ARBA" id="ARBA00022737"/>
    </source>
</evidence>
<feature type="transmembrane region" description="Helical" evidence="5">
    <location>
        <begin position="2348"/>
        <end position="2367"/>
    </location>
</feature>
<dbReference type="Pfam" id="PF23282">
    <property type="entry name" value="WHD_ROQ1"/>
    <property type="match status" value="1"/>
</dbReference>
<feature type="region of interest" description="Disordered" evidence="4">
    <location>
        <begin position="2311"/>
        <end position="2337"/>
    </location>
</feature>
<dbReference type="PANTHER" id="PTHR11017">
    <property type="entry name" value="LEUCINE-RICH REPEAT-CONTAINING PROTEIN"/>
    <property type="match status" value="1"/>
</dbReference>
<dbReference type="InterPro" id="IPR003591">
    <property type="entry name" value="Leu-rich_rpt_typical-subtyp"/>
</dbReference>
<keyword evidence="5" id="KW-1133">Transmembrane helix</keyword>
<keyword evidence="8" id="KW-1185">Reference proteome</keyword>
<dbReference type="SMART" id="SM00255">
    <property type="entry name" value="TIR"/>
    <property type="match status" value="1"/>
</dbReference>
<dbReference type="Pfam" id="PF00931">
    <property type="entry name" value="NB-ARC"/>
    <property type="match status" value="1"/>
</dbReference>
<dbReference type="SMART" id="SM00364">
    <property type="entry name" value="LRR_BAC"/>
    <property type="match status" value="11"/>
</dbReference>
<name>A0A834G453_RHOSS</name>
<dbReference type="GO" id="GO:0007165">
    <property type="term" value="P:signal transduction"/>
    <property type="evidence" value="ECO:0007669"/>
    <property type="project" value="InterPro"/>
</dbReference>
<evidence type="ECO:0000313" key="7">
    <source>
        <dbReference type="EMBL" id="KAF7124109.1"/>
    </source>
</evidence>
<feature type="domain" description="TIR" evidence="6">
    <location>
        <begin position="959"/>
        <end position="1119"/>
    </location>
</feature>
<dbReference type="EMBL" id="WJXA01000012">
    <property type="protein sequence ID" value="KAF7124109.1"/>
    <property type="molecule type" value="Genomic_DNA"/>
</dbReference>
<gene>
    <name evidence="7" type="ORF">RHSIM_Rhsim12G0053200</name>
</gene>
<dbReference type="PRINTS" id="PR00364">
    <property type="entry name" value="DISEASERSIST"/>
</dbReference>
<dbReference type="GO" id="GO:0006952">
    <property type="term" value="P:defense response"/>
    <property type="evidence" value="ECO:0007669"/>
    <property type="project" value="UniProtKB-KW"/>
</dbReference>
<dbReference type="Gene3D" id="3.40.50.300">
    <property type="entry name" value="P-loop containing nucleotide triphosphate hydrolases"/>
    <property type="match status" value="1"/>
</dbReference>
<keyword evidence="1" id="KW-0433">Leucine-rich repeat</keyword>
<dbReference type="GO" id="GO:0051707">
    <property type="term" value="P:response to other organism"/>
    <property type="evidence" value="ECO:0007669"/>
    <property type="project" value="UniProtKB-ARBA"/>
</dbReference>
<dbReference type="Gene3D" id="3.40.50.10140">
    <property type="entry name" value="Toll/interleukin-1 receptor homology (TIR) domain"/>
    <property type="match status" value="1"/>
</dbReference>
<dbReference type="Gene3D" id="3.80.10.10">
    <property type="entry name" value="Ribonuclease Inhibitor"/>
    <property type="match status" value="7"/>
</dbReference>
<evidence type="ECO:0000256" key="5">
    <source>
        <dbReference type="SAM" id="Phobius"/>
    </source>
</evidence>
<comment type="caution">
    <text evidence="7">The sequence shown here is derived from an EMBL/GenBank/DDBJ whole genome shotgun (WGS) entry which is preliminary data.</text>
</comment>
<protein>
    <recommendedName>
        <fullName evidence="6">TIR domain-containing protein</fullName>
    </recommendedName>
</protein>
<evidence type="ECO:0000259" key="6">
    <source>
        <dbReference type="PROSITE" id="PS50104"/>
    </source>
</evidence>
<dbReference type="PANTHER" id="PTHR11017:SF385">
    <property type="entry name" value="DISEASE RESISTANCE PROTEIN (TIR-NBS-LRR CLASS)-RELATED"/>
    <property type="match status" value="1"/>
</dbReference>
<dbReference type="PROSITE" id="PS50104">
    <property type="entry name" value="TIR"/>
    <property type="match status" value="1"/>
</dbReference>